<evidence type="ECO:0000259" key="7">
    <source>
        <dbReference type="PROSITE" id="PS50950"/>
    </source>
</evidence>
<dbReference type="Pfam" id="PF22824">
    <property type="entry name" value="THAP9_C"/>
    <property type="match status" value="1"/>
</dbReference>
<dbReference type="SMART" id="SM00692">
    <property type="entry name" value="DM3"/>
    <property type="match status" value="1"/>
</dbReference>
<keyword evidence="2 5" id="KW-0863">Zinc-finger</keyword>
<dbReference type="SMART" id="SM00980">
    <property type="entry name" value="THAP"/>
    <property type="match status" value="1"/>
</dbReference>
<sequence length="470" mass="54134">MCRTFSVCTIVDPRYKLSVFADTNEAKNTKGRVQDLLVAMIAEENAQQSPLAAPTEVKATDTFSPFPREPEQKTKWITATGRGPDYWPITSSVICSQHFEEKCFQHTKKSRRLFEWDVPTLRLRHVFVSYPCTSSEKDFKESIPVEIDNISEQSHGNESSEGLHDEQEKGTSDLYNFNTDIEDTPRKRKLKLELGRCVNQIQKQNKQIKRLQRKTSRYQKKIAKLKDIVKELQQKNYVNSDQASHLENLGVDDLIWRYNDNVSTVQNINITVDPRLQDEDNDKDEMSLLYEIAQFEEVATLVQDLSEFSLQAITYIAGFVVHALIKSLKCDTCSGVLIASDKDNKDYEFIKIKDKGGLIYPSEDVIRICKYTEAAIKATIISGNRLIINDKNISSKLISKVMNQFIGVELFKDIDFHQYEQSPLNNHVVLLTKSVIEKYLKIRLHFLTKHAQPKLSKRQLLNKYLHFSGQ</sequence>
<evidence type="ECO:0000256" key="2">
    <source>
        <dbReference type="ARBA" id="ARBA00022771"/>
    </source>
</evidence>
<dbReference type="AlphaFoldDB" id="A0A8J9V2Q2"/>
<dbReference type="PROSITE" id="PS50950">
    <property type="entry name" value="ZF_THAP"/>
    <property type="match status" value="1"/>
</dbReference>
<keyword evidence="1" id="KW-0479">Metal-binding</keyword>
<accession>A0A8J9V2Q2</accession>
<keyword evidence="3" id="KW-0862">Zinc</keyword>
<feature type="domain" description="THAP-type" evidence="7">
    <location>
        <begin position="40"/>
        <end position="122"/>
    </location>
</feature>
<keyword evidence="6" id="KW-0175">Coiled coil</keyword>
<protein>
    <recommendedName>
        <fullName evidence="7">THAP-type domain-containing protein</fullName>
    </recommendedName>
</protein>
<feature type="non-terminal residue" evidence="8">
    <location>
        <position position="470"/>
    </location>
</feature>
<evidence type="ECO:0000256" key="1">
    <source>
        <dbReference type="ARBA" id="ARBA00022723"/>
    </source>
</evidence>
<evidence type="ECO:0000256" key="6">
    <source>
        <dbReference type="SAM" id="Coils"/>
    </source>
</evidence>
<evidence type="ECO:0000256" key="3">
    <source>
        <dbReference type="ARBA" id="ARBA00022833"/>
    </source>
</evidence>
<keyword evidence="4 5" id="KW-0238">DNA-binding</keyword>
<name>A0A8J9V2Q2_9NEOP</name>
<dbReference type="PANTHER" id="PTHR47577:SF2">
    <property type="entry name" value="THAP DOMAIN CONTAINING 9"/>
    <property type="match status" value="1"/>
</dbReference>
<dbReference type="InterPro" id="IPR006612">
    <property type="entry name" value="THAP_Znf"/>
</dbReference>
<evidence type="ECO:0000256" key="5">
    <source>
        <dbReference type="PROSITE-ProRule" id="PRU00309"/>
    </source>
</evidence>
<dbReference type="SUPFAM" id="SSF57716">
    <property type="entry name" value="Glucocorticoid receptor-like (DNA-binding domain)"/>
    <property type="match status" value="1"/>
</dbReference>
<dbReference type="EMBL" id="OV170233">
    <property type="protein sequence ID" value="CAH0718925.1"/>
    <property type="molecule type" value="Genomic_DNA"/>
</dbReference>
<dbReference type="Pfam" id="PF05485">
    <property type="entry name" value="THAP"/>
    <property type="match status" value="1"/>
</dbReference>
<evidence type="ECO:0000313" key="9">
    <source>
        <dbReference type="Proteomes" id="UP000838878"/>
    </source>
</evidence>
<feature type="coiled-coil region" evidence="6">
    <location>
        <begin position="194"/>
        <end position="235"/>
    </location>
</feature>
<reference evidence="8" key="1">
    <citation type="submission" date="2021-12" db="EMBL/GenBank/DDBJ databases">
        <authorList>
            <person name="Martin H S."/>
        </authorList>
    </citation>
    <scope>NUCLEOTIDE SEQUENCE</scope>
</reference>
<dbReference type="OrthoDB" id="7312725at2759"/>
<dbReference type="GO" id="GO:0003677">
    <property type="term" value="F:DNA binding"/>
    <property type="evidence" value="ECO:0007669"/>
    <property type="project" value="UniProtKB-UniRule"/>
</dbReference>
<gene>
    <name evidence="8" type="ORF">BINO364_LOCUS5331</name>
</gene>
<evidence type="ECO:0000313" key="8">
    <source>
        <dbReference type="EMBL" id="CAH0718925.1"/>
    </source>
</evidence>
<proteinExistence type="predicted"/>
<keyword evidence="9" id="KW-1185">Reference proteome</keyword>
<dbReference type="PANTHER" id="PTHR47577">
    <property type="entry name" value="THAP DOMAIN-CONTAINING PROTEIN 6"/>
    <property type="match status" value="1"/>
</dbReference>
<dbReference type="GO" id="GO:0008270">
    <property type="term" value="F:zinc ion binding"/>
    <property type="evidence" value="ECO:0007669"/>
    <property type="project" value="UniProtKB-KW"/>
</dbReference>
<organism evidence="8 9">
    <name type="scientific">Brenthis ino</name>
    <name type="common">lesser marbled fritillary</name>
    <dbReference type="NCBI Taxonomy" id="405034"/>
    <lineage>
        <taxon>Eukaryota</taxon>
        <taxon>Metazoa</taxon>
        <taxon>Ecdysozoa</taxon>
        <taxon>Arthropoda</taxon>
        <taxon>Hexapoda</taxon>
        <taxon>Insecta</taxon>
        <taxon>Pterygota</taxon>
        <taxon>Neoptera</taxon>
        <taxon>Endopterygota</taxon>
        <taxon>Lepidoptera</taxon>
        <taxon>Glossata</taxon>
        <taxon>Ditrysia</taxon>
        <taxon>Papilionoidea</taxon>
        <taxon>Nymphalidae</taxon>
        <taxon>Heliconiinae</taxon>
        <taxon>Argynnini</taxon>
        <taxon>Brenthis</taxon>
    </lineage>
</organism>
<dbReference type="Proteomes" id="UP000838878">
    <property type="component" value="Chromosome 13"/>
</dbReference>
<dbReference type="InterPro" id="IPR055035">
    <property type="entry name" value="THAP9_C"/>
</dbReference>
<evidence type="ECO:0000256" key="4">
    <source>
        <dbReference type="ARBA" id="ARBA00023125"/>
    </source>
</evidence>